<dbReference type="Proteomes" id="UP000009168">
    <property type="component" value="Unassembled WGS sequence"/>
</dbReference>
<dbReference type="HOGENOM" id="CLU_1484882_0_0_1"/>
<proteinExistence type="predicted"/>
<sequence length="183" mass="21100">MMRKGIIFFALIAVLAQCHVKELNESNFLEANIVLNTIHDGYFSTFKGPIWNYQNRYLIFQSCQQETTASVQQQFIDKVVAKLPDNLYVIPFFVFESEANINENIQTRDVILTVKRKYGNGLAVSISLKTDESDEQKNWIESFEQLESIIDSTTHYFGDQAIKEVQQITSFLKNINICSQLKV</sequence>
<name>Q22RL7_TETTS</name>
<dbReference type="GeneID" id="7823245"/>
<feature type="signal peptide" evidence="1">
    <location>
        <begin position="1"/>
        <end position="16"/>
    </location>
</feature>
<feature type="chain" id="PRO_5004200992" description="Transmembrane protein" evidence="1">
    <location>
        <begin position="17"/>
        <end position="183"/>
    </location>
</feature>
<accession>Q22RL7</accession>
<keyword evidence="1" id="KW-0732">Signal</keyword>
<dbReference type="EMBL" id="GG662845">
    <property type="protein sequence ID" value="EAR88105.2"/>
    <property type="molecule type" value="Genomic_DNA"/>
</dbReference>
<dbReference type="RefSeq" id="XP_001008350.2">
    <property type="nucleotide sequence ID" value="XM_001008350.2"/>
</dbReference>
<protein>
    <recommendedName>
        <fullName evidence="4">Transmembrane protein</fullName>
    </recommendedName>
</protein>
<dbReference type="KEGG" id="tet:TTHERM_00013710"/>
<evidence type="ECO:0008006" key="4">
    <source>
        <dbReference type="Google" id="ProtNLM"/>
    </source>
</evidence>
<evidence type="ECO:0000256" key="1">
    <source>
        <dbReference type="SAM" id="SignalP"/>
    </source>
</evidence>
<keyword evidence="3" id="KW-1185">Reference proteome</keyword>
<reference evidence="3" key="1">
    <citation type="journal article" date="2006" name="PLoS Biol.">
        <title>Macronuclear genome sequence of the ciliate Tetrahymena thermophila, a model eukaryote.</title>
        <authorList>
            <person name="Eisen J.A."/>
            <person name="Coyne R.S."/>
            <person name="Wu M."/>
            <person name="Wu D."/>
            <person name="Thiagarajan M."/>
            <person name="Wortman J.R."/>
            <person name="Badger J.H."/>
            <person name="Ren Q."/>
            <person name="Amedeo P."/>
            <person name="Jones K.M."/>
            <person name="Tallon L.J."/>
            <person name="Delcher A.L."/>
            <person name="Salzberg S.L."/>
            <person name="Silva J.C."/>
            <person name="Haas B.J."/>
            <person name="Majoros W.H."/>
            <person name="Farzad M."/>
            <person name="Carlton J.M."/>
            <person name="Smith R.K. Jr."/>
            <person name="Garg J."/>
            <person name="Pearlman R.E."/>
            <person name="Karrer K.M."/>
            <person name="Sun L."/>
            <person name="Manning G."/>
            <person name="Elde N.C."/>
            <person name="Turkewitz A.P."/>
            <person name="Asai D.J."/>
            <person name="Wilkes D.E."/>
            <person name="Wang Y."/>
            <person name="Cai H."/>
            <person name="Collins K."/>
            <person name="Stewart B.A."/>
            <person name="Lee S.R."/>
            <person name="Wilamowska K."/>
            <person name="Weinberg Z."/>
            <person name="Ruzzo W.L."/>
            <person name="Wloga D."/>
            <person name="Gaertig J."/>
            <person name="Frankel J."/>
            <person name="Tsao C.-C."/>
            <person name="Gorovsky M.A."/>
            <person name="Keeling P.J."/>
            <person name="Waller R.F."/>
            <person name="Patron N.J."/>
            <person name="Cherry J.M."/>
            <person name="Stover N.A."/>
            <person name="Krieger C.J."/>
            <person name="del Toro C."/>
            <person name="Ryder H.F."/>
            <person name="Williamson S.C."/>
            <person name="Barbeau R.A."/>
            <person name="Hamilton E.P."/>
            <person name="Orias E."/>
        </authorList>
    </citation>
    <scope>NUCLEOTIDE SEQUENCE [LARGE SCALE GENOMIC DNA]</scope>
    <source>
        <strain evidence="3">SB210</strain>
    </source>
</reference>
<gene>
    <name evidence="2" type="ORF">TTHERM_00013710</name>
</gene>
<dbReference type="InParanoid" id="Q22RL7"/>
<dbReference type="AlphaFoldDB" id="Q22RL7"/>
<evidence type="ECO:0000313" key="3">
    <source>
        <dbReference type="Proteomes" id="UP000009168"/>
    </source>
</evidence>
<organism evidence="2 3">
    <name type="scientific">Tetrahymena thermophila (strain SB210)</name>
    <dbReference type="NCBI Taxonomy" id="312017"/>
    <lineage>
        <taxon>Eukaryota</taxon>
        <taxon>Sar</taxon>
        <taxon>Alveolata</taxon>
        <taxon>Ciliophora</taxon>
        <taxon>Intramacronucleata</taxon>
        <taxon>Oligohymenophorea</taxon>
        <taxon>Hymenostomatida</taxon>
        <taxon>Tetrahymenina</taxon>
        <taxon>Tetrahymenidae</taxon>
        <taxon>Tetrahymena</taxon>
    </lineage>
</organism>
<evidence type="ECO:0000313" key="2">
    <source>
        <dbReference type="EMBL" id="EAR88105.2"/>
    </source>
</evidence>